<dbReference type="PANTHER" id="PTHR48098">
    <property type="entry name" value="ENTEROCHELIN ESTERASE-RELATED"/>
    <property type="match status" value="1"/>
</dbReference>
<name>A0ABP6QDB1_9ACTN</name>
<reference evidence="3" key="1">
    <citation type="journal article" date="2019" name="Int. J. Syst. Evol. Microbiol.">
        <title>The Global Catalogue of Microorganisms (GCM) 10K type strain sequencing project: providing services to taxonomists for standard genome sequencing and annotation.</title>
        <authorList>
            <consortium name="The Broad Institute Genomics Platform"/>
            <consortium name="The Broad Institute Genome Sequencing Center for Infectious Disease"/>
            <person name="Wu L."/>
            <person name="Ma J."/>
        </authorList>
    </citation>
    <scope>NUCLEOTIDE SEQUENCE [LARGE SCALE GENOMIC DNA]</scope>
    <source>
        <strain evidence="3">JCM 9377</strain>
    </source>
</reference>
<keyword evidence="1" id="KW-0732">Signal</keyword>
<evidence type="ECO:0000256" key="1">
    <source>
        <dbReference type="SAM" id="SignalP"/>
    </source>
</evidence>
<keyword evidence="3" id="KW-1185">Reference proteome</keyword>
<dbReference type="InterPro" id="IPR000801">
    <property type="entry name" value="Esterase-like"/>
</dbReference>
<proteinExistence type="predicted"/>
<evidence type="ECO:0000313" key="2">
    <source>
        <dbReference type="EMBL" id="GAA3221532.1"/>
    </source>
</evidence>
<dbReference type="Pfam" id="PF00756">
    <property type="entry name" value="Esterase"/>
    <property type="match status" value="1"/>
</dbReference>
<organism evidence="2 3">
    <name type="scientific">Actinocorallia longicatena</name>
    <dbReference type="NCBI Taxonomy" id="111803"/>
    <lineage>
        <taxon>Bacteria</taxon>
        <taxon>Bacillati</taxon>
        <taxon>Actinomycetota</taxon>
        <taxon>Actinomycetes</taxon>
        <taxon>Streptosporangiales</taxon>
        <taxon>Thermomonosporaceae</taxon>
        <taxon>Actinocorallia</taxon>
    </lineage>
</organism>
<dbReference type="PANTHER" id="PTHR48098:SF1">
    <property type="entry name" value="DIACYLGLYCEROL ACYLTRANSFERASE_MYCOLYLTRANSFERASE AG85A"/>
    <property type="match status" value="1"/>
</dbReference>
<comment type="caution">
    <text evidence="2">The sequence shown here is derived from an EMBL/GenBank/DDBJ whole genome shotgun (WGS) entry which is preliminary data.</text>
</comment>
<accession>A0ABP6QDB1</accession>
<evidence type="ECO:0008006" key="4">
    <source>
        <dbReference type="Google" id="ProtNLM"/>
    </source>
</evidence>
<sequence length="372" mass="39413">MRTRSSASPRVSRPFKRLLGVLAAAALLMPVAPAHAAQRPALTDQFGLTQVSSAASTASTNTDTNFVITVTTPQVAGEQNIRIMLPSDYAAHPTKRYPVLYFLHGSPDDPSSAFYGNAALADAEGIIKVVPDGGNRGWYANWVNQNTAAGAANWENFHINQVIPFIDANLRTIATKQARAIAGISMGGFGAFHYAQRHPDLFSQVGSLSGDLELGANQMSLRLVVVASLTNVTGAICASSSGTVACDGNAYAPGVDSDALFGSPYPVLNADWRWNKADPVANAAKLSGMGIHIYIGNGDGGVHDVREWLIESASVHMKAKLDSLGIPVHYENYGNGADWGTYCVGGGHEIGCWYEDLLDLMPRLQASLTPAA</sequence>
<evidence type="ECO:0000313" key="3">
    <source>
        <dbReference type="Proteomes" id="UP001501237"/>
    </source>
</evidence>
<dbReference type="InterPro" id="IPR050583">
    <property type="entry name" value="Mycobacterial_A85_antigen"/>
</dbReference>
<protein>
    <recommendedName>
        <fullName evidence="4">S-formylglutathione hydrolase FrmB</fullName>
    </recommendedName>
</protein>
<gene>
    <name evidence="2" type="ORF">GCM10010468_46690</name>
</gene>
<dbReference type="EMBL" id="BAAAUV010000012">
    <property type="protein sequence ID" value="GAA3221532.1"/>
    <property type="molecule type" value="Genomic_DNA"/>
</dbReference>
<dbReference type="Gene3D" id="3.40.50.1820">
    <property type="entry name" value="alpha/beta hydrolase"/>
    <property type="match status" value="1"/>
</dbReference>
<dbReference type="Proteomes" id="UP001501237">
    <property type="component" value="Unassembled WGS sequence"/>
</dbReference>
<dbReference type="InterPro" id="IPR029058">
    <property type="entry name" value="AB_hydrolase_fold"/>
</dbReference>
<feature type="chain" id="PRO_5046460335" description="S-formylglutathione hydrolase FrmB" evidence="1">
    <location>
        <begin position="37"/>
        <end position="372"/>
    </location>
</feature>
<dbReference type="RefSeq" id="WP_344831879.1">
    <property type="nucleotide sequence ID" value="NZ_BAAAUV010000012.1"/>
</dbReference>
<dbReference type="SUPFAM" id="SSF53474">
    <property type="entry name" value="alpha/beta-Hydrolases"/>
    <property type="match status" value="1"/>
</dbReference>
<feature type="signal peptide" evidence="1">
    <location>
        <begin position="1"/>
        <end position="36"/>
    </location>
</feature>